<dbReference type="AlphaFoldDB" id="A0A4Q1UI88"/>
<reference evidence="1 2" key="1">
    <citation type="submission" date="2017-03" db="EMBL/GenBank/DDBJ databases">
        <authorList>
            <person name="Safronova V.I."/>
            <person name="Sazanova A.L."/>
            <person name="Chirak E.R."/>
        </authorList>
    </citation>
    <scope>NUCLEOTIDE SEQUENCE [LARGE SCALE GENOMIC DNA]</scope>
    <source>
        <strain evidence="1 2">Opo-243</strain>
    </source>
</reference>
<organism evidence="1 2">
    <name type="scientific">Bradyrhizobium betae</name>
    <dbReference type="NCBI Taxonomy" id="244734"/>
    <lineage>
        <taxon>Bacteria</taxon>
        <taxon>Pseudomonadati</taxon>
        <taxon>Pseudomonadota</taxon>
        <taxon>Alphaproteobacteria</taxon>
        <taxon>Hyphomicrobiales</taxon>
        <taxon>Nitrobacteraceae</taxon>
        <taxon>Bradyrhizobium</taxon>
    </lineage>
</organism>
<dbReference type="Proteomes" id="UP000290819">
    <property type="component" value="Unassembled WGS sequence"/>
</dbReference>
<evidence type="ECO:0000313" key="1">
    <source>
        <dbReference type="EMBL" id="RXT33389.1"/>
    </source>
</evidence>
<accession>A0A4Q1UI88</accession>
<protein>
    <submittedName>
        <fullName evidence="1">Uncharacterized protein</fullName>
    </submittedName>
</protein>
<sequence>MTSDNDDELAVLTREIADKVTYVQSQTILIEVLKRDGHDVSDYERELAKERSRLATRIARQFRLLEIASTNEGPETAASTQG</sequence>
<gene>
    <name evidence="1" type="ORF">B5V03_40110</name>
</gene>
<dbReference type="OrthoDB" id="8255353at2"/>
<evidence type="ECO:0000313" key="2">
    <source>
        <dbReference type="Proteomes" id="UP000290819"/>
    </source>
</evidence>
<proteinExistence type="predicted"/>
<name>A0A4Q1UI88_9BRAD</name>
<comment type="caution">
    <text evidence="1">The sequence shown here is derived from an EMBL/GenBank/DDBJ whole genome shotgun (WGS) entry which is preliminary data.</text>
</comment>
<keyword evidence="2" id="KW-1185">Reference proteome</keyword>
<dbReference type="EMBL" id="MZXW01000057">
    <property type="protein sequence ID" value="RXT33389.1"/>
    <property type="molecule type" value="Genomic_DNA"/>
</dbReference>